<keyword evidence="3" id="KW-0786">Thiamine pyrophosphate</keyword>
<evidence type="ECO:0000256" key="1">
    <source>
        <dbReference type="ARBA" id="ARBA00007812"/>
    </source>
</evidence>
<comment type="similarity">
    <text evidence="1">Belongs to the TPP enzyme family.</text>
</comment>
<keyword evidence="6" id="KW-1185">Reference proteome</keyword>
<evidence type="ECO:0000259" key="4">
    <source>
        <dbReference type="Pfam" id="PF02775"/>
    </source>
</evidence>
<proteinExistence type="inferred from homology"/>
<dbReference type="GO" id="GO:0009097">
    <property type="term" value="P:isoleucine biosynthetic process"/>
    <property type="evidence" value="ECO:0007669"/>
    <property type="project" value="TreeGrafter"/>
</dbReference>
<dbReference type="PROSITE" id="PS00187">
    <property type="entry name" value="TPP_ENZYMES"/>
    <property type="match status" value="1"/>
</dbReference>
<dbReference type="CDD" id="cd00568">
    <property type="entry name" value="TPP_enzymes"/>
    <property type="match status" value="1"/>
</dbReference>
<dbReference type="InterPro" id="IPR011766">
    <property type="entry name" value="TPP_enzyme_TPP-bd"/>
</dbReference>
<evidence type="ECO:0000313" key="6">
    <source>
        <dbReference type="Proteomes" id="UP000076128"/>
    </source>
</evidence>
<dbReference type="Gene3D" id="3.40.50.970">
    <property type="match status" value="1"/>
</dbReference>
<dbReference type="GO" id="GO:0000287">
    <property type="term" value="F:magnesium ion binding"/>
    <property type="evidence" value="ECO:0007669"/>
    <property type="project" value="InterPro"/>
</dbReference>
<dbReference type="STRING" id="1335048.AKL17_0349"/>
<dbReference type="PANTHER" id="PTHR18968">
    <property type="entry name" value="THIAMINE PYROPHOSPHATE ENZYMES"/>
    <property type="match status" value="1"/>
</dbReference>
<dbReference type="GO" id="GO:0005948">
    <property type="term" value="C:acetolactate synthase complex"/>
    <property type="evidence" value="ECO:0007669"/>
    <property type="project" value="TreeGrafter"/>
</dbReference>
<organism evidence="5 6">
    <name type="scientific">Frigidibacter mobilis</name>
    <dbReference type="NCBI Taxonomy" id="1335048"/>
    <lineage>
        <taxon>Bacteria</taxon>
        <taxon>Pseudomonadati</taxon>
        <taxon>Pseudomonadota</taxon>
        <taxon>Alphaproteobacteria</taxon>
        <taxon>Rhodobacterales</taxon>
        <taxon>Paracoccaceae</taxon>
        <taxon>Frigidibacter</taxon>
    </lineage>
</organism>
<evidence type="ECO:0000256" key="3">
    <source>
        <dbReference type="ARBA" id="ARBA00023052"/>
    </source>
</evidence>
<evidence type="ECO:0000313" key="5">
    <source>
        <dbReference type="EMBL" id="AMY67611.1"/>
    </source>
</evidence>
<dbReference type="InterPro" id="IPR000399">
    <property type="entry name" value="TPP-bd_CS"/>
</dbReference>
<dbReference type="EMBL" id="CP012661">
    <property type="protein sequence ID" value="AMY67611.1"/>
    <property type="molecule type" value="Genomic_DNA"/>
</dbReference>
<dbReference type="Proteomes" id="UP000076128">
    <property type="component" value="Chromosome"/>
</dbReference>
<feature type="domain" description="Thiamine pyrophosphate enzyme TPP-binding" evidence="4">
    <location>
        <begin position="90"/>
        <end position="235"/>
    </location>
</feature>
<dbReference type="GO" id="GO:0003984">
    <property type="term" value="F:acetolactate synthase activity"/>
    <property type="evidence" value="ECO:0007669"/>
    <property type="project" value="TreeGrafter"/>
</dbReference>
<dbReference type="Pfam" id="PF02775">
    <property type="entry name" value="TPP_enzyme_C"/>
    <property type="match status" value="1"/>
</dbReference>
<dbReference type="InterPro" id="IPR029061">
    <property type="entry name" value="THDP-binding"/>
</dbReference>
<dbReference type="GO" id="GO:0050660">
    <property type="term" value="F:flavin adenine dinucleotide binding"/>
    <property type="evidence" value="ECO:0007669"/>
    <property type="project" value="TreeGrafter"/>
</dbReference>
<dbReference type="Gene3D" id="3.40.50.1220">
    <property type="entry name" value="TPP-binding domain"/>
    <property type="match status" value="1"/>
</dbReference>
<dbReference type="GO" id="GO:0030976">
    <property type="term" value="F:thiamine pyrophosphate binding"/>
    <property type="evidence" value="ECO:0007669"/>
    <property type="project" value="InterPro"/>
</dbReference>
<dbReference type="SUPFAM" id="SSF52467">
    <property type="entry name" value="DHS-like NAD/FAD-binding domain"/>
    <property type="match status" value="1"/>
</dbReference>
<sequence>MHVYPDASELGRVYRPDLGIVAPAAEMVAALAAAPVPEAAPARWTDWTAAARLDYERWQQPRETPGAVKMEAVVGWLSANLPEDAILTNGAGNYAAFLHRYFRFKQHGTQLAPTSGSMGYGFPAAVAAGIRFPGRAVVCMAGDGCFQMTLNEMSTAVQHGSAPIVVVANNGQYGTIRMHQERHYPERVSGTVLANPDFAALARAYGGHGEVVERGEDFAQAFARARAAGTLAVIELRMDPEALSAGASLSEIRAEKRG</sequence>
<reference evidence="5 6" key="1">
    <citation type="submission" date="2015-09" db="EMBL/GenBank/DDBJ databases">
        <title>Complete genome sequence of Defluviimonas alba cai42t isolated from an oilfield in Xinjiang.</title>
        <authorList>
            <person name="Geng S."/>
            <person name="Pan X."/>
            <person name="Wu X."/>
        </authorList>
    </citation>
    <scope>NUCLEOTIDE SEQUENCE [LARGE SCALE GENOMIC DNA]</scope>
    <source>
        <strain evidence="6">cai42</strain>
    </source>
</reference>
<keyword evidence="2" id="KW-0808">Transferase</keyword>
<name>A0A159YYU2_9RHOB</name>
<dbReference type="GO" id="GO:0009099">
    <property type="term" value="P:L-valine biosynthetic process"/>
    <property type="evidence" value="ECO:0007669"/>
    <property type="project" value="TreeGrafter"/>
</dbReference>
<gene>
    <name evidence="5" type="ORF">AKL17_0349</name>
</gene>
<dbReference type="InterPro" id="IPR045229">
    <property type="entry name" value="TPP_enz"/>
</dbReference>
<dbReference type="PANTHER" id="PTHR18968:SF120">
    <property type="entry name" value="ACETOLACTATE SYNTHASE LARGE SUBUNIT"/>
    <property type="match status" value="1"/>
</dbReference>
<accession>A0A159YYU2</accession>
<dbReference type="KEGG" id="daa:AKL17_0349"/>
<dbReference type="AlphaFoldDB" id="A0A159YYU2"/>
<evidence type="ECO:0000256" key="2">
    <source>
        <dbReference type="ARBA" id="ARBA00022679"/>
    </source>
</evidence>
<dbReference type="InterPro" id="IPR029035">
    <property type="entry name" value="DHS-like_NAD/FAD-binding_dom"/>
</dbReference>
<dbReference type="SUPFAM" id="SSF52518">
    <property type="entry name" value="Thiamin diphosphate-binding fold (THDP-binding)"/>
    <property type="match status" value="1"/>
</dbReference>
<dbReference type="PATRIC" id="fig|1335048.3.peg.367"/>
<protein>
    <submittedName>
        <fullName evidence="5">Acetolactate synthase large subunit</fullName>
    </submittedName>
</protein>